<dbReference type="PROSITE" id="PS51485">
    <property type="entry name" value="PHYTOCYANIN"/>
    <property type="match status" value="1"/>
</dbReference>
<name>A0A7J0G808_9ERIC</name>
<feature type="chain" id="PRO_5029885880" description="Phytocyanin domain-containing protein" evidence="13">
    <location>
        <begin position="23"/>
        <end position="170"/>
    </location>
</feature>
<evidence type="ECO:0000259" key="14">
    <source>
        <dbReference type="PROSITE" id="PS51485"/>
    </source>
</evidence>
<keyword evidence="10" id="KW-1015">Disulfide bond</keyword>
<comment type="caution">
    <text evidence="15">The sequence shown here is derived from an EMBL/GenBank/DDBJ whole genome shotgun (WGS) entry which is preliminary data.</text>
</comment>
<evidence type="ECO:0000256" key="13">
    <source>
        <dbReference type="SAM" id="SignalP"/>
    </source>
</evidence>
<feature type="domain" description="Phytocyanin" evidence="14">
    <location>
        <begin position="23"/>
        <end position="123"/>
    </location>
</feature>
<feature type="transmembrane region" description="Helical" evidence="12">
    <location>
        <begin position="145"/>
        <end position="169"/>
    </location>
</feature>
<dbReference type="PANTHER" id="PTHR33021">
    <property type="entry name" value="BLUE COPPER PROTEIN"/>
    <property type="match status" value="1"/>
</dbReference>
<accession>A0A7J0G808</accession>
<evidence type="ECO:0000256" key="3">
    <source>
        <dbReference type="ARBA" id="ARBA00022692"/>
    </source>
</evidence>
<dbReference type="SUPFAM" id="SSF49503">
    <property type="entry name" value="Cupredoxins"/>
    <property type="match status" value="1"/>
</dbReference>
<keyword evidence="4" id="KW-0479">Metal-binding</keyword>
<dbReference type="GO" id="GO:0009610">
    <property type="term" value="P:response to symbiotic fungus"/>
    <property type="evidence" value="ECO:0007669"/>
    <property type="project" value="UniProtKB-ARBA"/>
</dbReference>
<dbReference type="GO" id="GO:0009055">
    <property type="term" value="F:electron transfer activity"/>
    <property type="evidence" value="ECO:0007669"/>
    <property type="project" value="InterPro"/>
</dbReference>
<keyword evidence="8" id="KW-0186">Copper</keyword>
<dbReference type="InterPro" id="IPR003245">
    <property type="entry name" value="Phytocyanin_dom"/>
</dbReference>
<dbReference type="AlphaFoldDB" id="A0A7J0G808"/>
<feature type="signal peptide" evidence="13">
    <location>
        <begin position="1"/>
        <end position="22"/>
    </location>
</feature>
<evidence type="ECO:0000256" key="12">
    <source>
        <dbReference type="SAM" id="Phobius"/>
    </source>
</evidence>
<dbReference type="PANTHER" id="PTHR33021:SF533">
    <property type="entry name" value="PHYTOCYANIN DOMAIN-CONTAINING PROTEIN"/>
    <property type="match status" value="1"/>
</dbReference>
<evidence type="ECO:0000256" key="11">
    <source>
        <dbReference type="ARBA" id="ARBA00023180"/>
    </source>
</evidence>
<evidence type="ECO:0000313" key="16">
    <source>
        <dbReference type="Proteomes" id="UP000585474"/>
    </source>
</evidence>
<dbReference type="GO" id="GO:0005886">
    <property type="term" value="C:plasma membrane"/>
    <property type="evidence" value="ECO:0007669"/>
    <property type="project" value="TreeGrafter"/>
</dbReference>
<dbReference type="InterPro" id="IPR039391">
    <property type="entry name" value="Phytocyanin-like"/>
</dbReference>
<keyword evidence="5 13" id="KW-0732">Signal</keyword>
<dbReference type="OrthoDB" id="687943at2759"/>
<keyword evidence="16" id="KW-1185">Reference proteome</keyword>
<keyword evidence="3 12" id="KW-0812">Transmembrane</keyword>
<evidence type="ECO:0000313" key="15">
    <source>
        <dbReference type="EMBL" id="GFZ06930.1"/>
    </source>
</evidence>
<evidence type="ECO:0000256" key="7">
    <source>
        <dbReference type="ARBA" id="ARBA00022989"/>
    </source>
</evidence>
<sequence>MASLRAFLTVAIVAVSVHAILATEYVVGDAKGWSLNFNYQAWAEGKEFHVGDKLVFKYAQGAHNVLRVDGTAFQQCAAPATIQPLTTGNDVITLATPGPKWYLCGVGKHCESGNMKFSITVLPQVESPASPPSDSLVPSPNLPSAASSIVLSEYYALMIGVFGIVLLIMV</sequence>
<evidence type="ECO:0000256" key="5">
    <source>
        <dbReference type="ARBA" id="ARBA00022729"/>
    </source>
</evidence>
<evidence type="ECO:0000256" key="2">
    <source>
        <dbReference type="ARBA" id="ARBA00022448"/>
    </source>
</evidence>
<evidence type="ECO:0000256" key="1">
    <source>
        <dbReference type="ARBA" id="ARBA00004479"/>
    </source>
</evidence>
<evidence type="ECO:0000256" key="10">
    <source>
        <dbReference type="ARBA" id="ARBA00023157"/>
    </source>
</evidence>
<keyword evidence="6" id="KW-0249">Electron transport</keyword>
<dbReference type="Proteomes" id="UP000585474">
    <property type="component" value="Unassembled WGS sequence"/>
</dbReference>
<dbReference type="Pfam" id="PF02298">
    <property type="entry name" value="Cu_bind_like"/>
    <property type="match status" value="1"/>
</dbReference>
<organism evidence="15 16">
    <name type="scientific">Actinidia rufa</name>
    <dbReference type="NCBI Taxonomy" id="165716"/>
    <lineage>
        <taxon>Eukaryota</taxon>
        <taxon>Viridiplantae</taxon>
        <taxon>Streptophyta</taxon>
        <taxon>Embryophyta</taxon>
        <taxon>Tracheophyta</taxon>
        <taxon>Spermatophyta</taxon>
        <taxon>Magnoliopsida</taxon>
        <taxon>eudicotyledons</taxon>
        <taxon>Gunneridae</taxon>
        <taxon>Pentapetalae</taxon>
        <taxon>asterids</taxon>
        <taxon>Ericales</taxon>
        <taxon>Actinidiaceae</taxon>
        <taxon>Actinidia</taxon>
    </lineage>
</organism>
<evidence type="ECO:0000256" key="8">
    <source>
        <dbReference type="ARBA" id="ARBA00023008"/>
    </source>
</evidence>
<evidence type="ECO:0000256" key="9">
    <source>
        <dbReference type="ARBA" id="ARBA00023136"/>
    </source>
</evidence>
<keyword evidence="9 12" id="KW-0472">Membrane</keyword>
<gene>
    <name evidence="15" type="ORF">Acr_18g0011000</name>
</gene>
<keyword evidence="2" id="KW-0813">Transport</keyword>
<keyword evidence="7 12" id="KW-1133">Transmembrane helix</keyword>
<reference evidence="15 16" key="1">
    <citation type="submission" date="2019-07" db="EMBL/GenBank/DDBJ databases">
        <title>De Novo Assembly of kiwifruit Actinidia rufa.</title>
        <authorList>
            <person name="Sugita-Konishi S."/>
            <person name="Sato K."/>
            <person name="Mori E."/>
            <person name="Abe Y."/>
            <person name="Kisaki G."/>
            <person name="Hamano K."/>
            <person name="Suezawa K."/>
            <person name="Otani M."/>
            <person name="Fukuda T."/>
            <person name="Manabe T."/>
            <person name="Gomi K."/>
            <person name="Tabuchi M."/>
            <person name="Akimitsu K."/>
            <person name="Kataoka I."/>
        </authorList>
    </citation>
    <scope>NUCLEOTIDE SEQUENCE [LARGE SCALE GENOMIC DNA]</scope>
    <source>
        <strain evidence="16">cv. Fuchu</strain>
    </source>
</reference>
<keyword evidence="11" id="KW-0325">Glycoprotein</keyword>
<protein>
    <recommendedName>
        <fullName evidence="14">Phytocyanin domain-containing protein</fullName>
    </recommendedName>
</protein>
<proteinExistence type="predicted"/>
<dbReference type="Gene3D" id="2.60.40.420">
    <property type="entry name" value="Cupredoxins - blue copper proteins"/>
    <property type="match status" value="1"/>
</dbReference>
<dbReference type="GO" id="GO:0046872">
    <property type="term" value="F:metal ion binding"/>
    <property type="evidence" value="ECO:0007669"/>
    <property type="project" value="UniProtKB-KW"/>
</dbReference>
<dbReference type="CDD" id="cd04216">
    <property type="entry name" value="Phytocyanin"/>
    <property type="match status" value="1"/>
</dbReference>
<dbReference type="InterPro" id="IPR008972">
    <property type="entry name" value="Cupredoxin"/>
</dbReference>
<evidence type="ECO:0000256" key="6">
    <source>
        <dbReference type="ARBA" id="ARBA00022982"/>
    </source>
</evidence>
<dbReference type="FunFam" id="2.60.40.420:FF:000067">
    <property type="entry name" value="Cupredoxin superfamily protein"/>
    <property type="match status" value="1"/>
</dbReference>
<comment type="subcellular location">
    <subcellularLocation>
        <location evidence="1">Membrane</location>
        <topology evidence="1">Single-pass type I membrane protein</topology>
    </subcellularLocation>
</comment>
<dbReference type="EMBL" id="BJWL01000018">
    <property type="protein sequence ID" value="GFZ06930.1"/>
    <property type="molecule type" value="Genomic_DNA"/>
</dbReference>
<evidence type="ECO:0000256" key="4">
    <source>
        <dbReference type="ARBA" id="ARBA00022723"/>
    </source>
</evidence>